<accession>A0A210QU02</accession>
<dbReference type="Proteomes" id="UP000242188">
    <property type="component" value="Unassembled WGS sequence"/>
</dbReference>
<sequence>MSLSVRSSLAPITGTVAENEKAYPLRVQALANMARLSYVLLAMGPVCVAAGITILVYLDNVDFPISSGAQIWSGAVMTVMGAVGIITSRTSENLKHDIQFNLKCKIGLFYGFSVSSLSICGLATGYTGTGIGLCVNQVCAKDGSPVVIILLSVSLVFIVGMFVCGICGMVFFFWYRNAFQMYSPGYRAKLMQQQLNGLQNQLNQQQGVTNYGGIQYGGQENGGYTNWNAPPPPTYSEKA</sequence>
<reference evidence="2 3" key="1">
    <citation type="journal article" date="2017" name="Nat. Ecol. Evol.">
        <title>Scallop genome provides insights into evolution of bilaterian karyotype and development.</title>
        <authorList>
            <person name="Wang S."/>
            <person name="Zhang J."/>
            <person name="Jiao W."/>
            <person name="Li J."/>
            <person name="Xun X."/>
            <person name="Sun Y."/>
            <person name="Guo X."/>
            <person name="Huan P."/>
            <person name="Dong B."/>
            <person name="Zhang L."/>
            <person name="Hu X."/>
            <person name="Sun X."/>
            <person name="Wang J."/>
            <person name="Zhao C."/>
            <person name="Wang Y."/>
            <person name="Wang D."/>
            <person name="Huang X."/>
            <person name="Wang R."/>
            <person name="Lv J."/>
            <person name="Li Y."/>
            <person name="Zhang Z."/>
            <person name="Liu B."/>
            <person name="Lu W."/>
            <person name="Hui Y."/>
            <person name="Liang J."/>
            <person name="Zhou Z."/>
            <person name="Hou R."/>
            <person name="Li X."/>
            <person name="Liu Y."/>
            <person name="Li H."/>
            <person name="Ning X."/>
            <person name="Lin Y."/>
            <person name="Zhao L."/>
            <person name="Xing Q."/>
            <person name="Dou J."/>
            <person name="Li Y."/>
            <person name="Mao J."/>
            <person name="Guo H."/>
            <person name="Dou H."/>
            <person name="Li T."/>
            <person name="Mu C."/>
            <person name="Jiang W."/>
            <person name="Fu Q."/>
            <person name="Fu X."/>
            <person name="Miao Y."/>
            <person name="Liu J."/>
            <person name="Yu Q."/>
            <person name="Li R."/>
            <person name="Liao H."/>
            <person name="Li X."/>
            <person name="Kong Y."/>
            <person name="Jiang Z."/>
            <person name="Chourrout D."/>
            <person name="Li R."/>
            <person name="Bao Z."/>
        </authorList>
    </citation>
    <scope>NUCLEOTIDE SEQUENCE [LARGE SCALE GENOMIC DNA]</scope>
    <source>
        <strain evidence="2 3">PY_sf001</strain>
    </source>
</reference>
<organism evidence="2 3">
    <name type="scientific">Mizuhopecten yessoensis</name>
    <name type="common">Japanese scallop</name>
    <name type="synonym">Patinopecten yessoensis</name>
    <dbReference type="NCBI Taxonomy" id="6573"/>
    <lineage>
        <taxon>Eukaryota</taxon>
        <taxon>Metazoa</taxon>
        <taxon>Spiralia</taxon>
        <taxon>Lophotrochozoa</taxon>
        <taxon>Mollusca</taxon>
        <taxon>Bivalvia</taxon>
        <taxon>Autobranchia</taxon>
        <taxon>Pteriomorphia</taxon>
        <taxon>Pectinida</taxon>
        <taxon>Pectinoidea</taxon>
        <taxon>Pectinidae</taxon>
        <taxon>Mizuhopecten</taxon>
    </lineage>
</organism>
<evidence type="ECO:0000313" key="3">
    <source>
        <dbReference type="Proteomes" id="UP000242188"/>
    </source>
</evidence>
<keyword evidence="1" id="KW-1133">Transmembrane helix</keyword>
<evidence type="ECO:0000256" key="1">
    <source>
        <dbReference type="SAM" id="Phobius"/>
    </source>
</evidence>
<feature type="transmembrane region" description="Helical" evidence="1">
    <location>
        <begin position="36"/>
        <end position="57"/>
    </location>
</feature>
<dbReference type="OrthoDB" id="6111666at2759"/>
<name>A0A210QU02_MIZYE</name>
<keyword evidence="3" id="KW-1185">Reference proteome</keyword>
<comment type="caution">
    <text evidence="2">The sequence shown here is derived from an EMBL/GenBank/DDBJ whole genome shotgun (WGS) entry which is preliminary data.</text>
</comment>
<feature type="transmembrane region" description="Helical" evidence="1">
    <location>
        <begin position="146"/>
        <end position="175"/>
    </location>
</feature>
<keyword evidence="1" id="KW-0472">Membrane</keyword>
<gene>
    <name evidence="2" type="ORF">KP79_PYT20091</name>
</gene>
<feature type="transmembrane region" description="Helical" evidence="1">
    <location>
        <begin position="69"/>
        <end position="87"/>
    </location>
</feature>
<protein>
    <submittedName>
        <fullName evidence="2">Uncharacterized protein</fullName>
    </submittedName>
</protein>
<dbReference type="EMBL" id="NEDP02001908">
    <property type="protein sequence ID" value="OWF52192.1"/>
    <property type="molecule type" value="Genomic_DNA"/>
</dbReference>
<feature type="transmembrane region" description="Helical" evidence="1">
    <location>
        <begin position="108"/>
        <end position="126"/>
    </location>
</feature>
<evidence type="ECO:0000313" key="2">
    <source>
        <dbReference type="EMBL" id="OWF52192.1"/>
    </source>
</evidence>
<dbReference type="AlphaFoldDB" id="A0A210QU02"/>
<proteinExistence type="predicted"/>
<keyword evidence="1" id="KW-0812">Transmembrane</keyword>